<reference evidence="2" key="1">
    <citation type="submission" date="2020-02" db="EMBL/GenBank/DDBJ databases">
        <authorList>
            <person name="Meier V. D."/>
        </authorList>
    </citation>
    <scope>NUCLEOTIDE SEQUENCE</scope>
    <source>
        <strain evidence="2">AVDCRST_MAG64</strain>
    </source>
</reference>
<protein>
    <submittedName>
        <fullName evidence="2">tRNA pseudouridine(38-40) synthase</fullName>
        <ecNumber evidence="2">5.4.99.12</ecNumber>
    </submittedName>
</protein>
<feature type="compositionally biased region" description="Basic residues" evidence="1">
    <location>
        <begin position="219"/>
        <end position="232"/>
    </location>
</feature>
<dbReference type="AlphaFoldDB" id="A0A6J4N9N5"/>
<organism evidence="2">
    <name type="scientific">uncultured Phycisphaerae bacterium</name>
    <dbReference type="NCBI Taxonomy" id="904963"/>
    <lineage>
        <taxon>Bacteria</taxon>
        <taxon>Pseudomonadati</taxon>
        <taxon>Planctomycetota</taxon>
        <taxon>Phycisphaerae</taxon>
        <taxon>environmental samples</taxon>
    </lineage>
</organism>
<proteinExistence type="predicted"/>
<feature type="non-terminal residue" evidence="2">
    <location>
        <position position="296"/>
    </location>
</feature>
<feature type="compositionally biased region" description="Basic residues" evidence="1">
    <location>
        <begin position="163"/>
        <end position="172"/>
    </location>
</feature>
<dbReference type="GO" id="GO:0160147">
    <property type="term" value="F:tRNA pseudouridine(38-40) synthase activity"/>
    <property type="evidence" value="ECO:0007669"/>
    <property type="project" value="UniProtKB-EC"/>
</dbReference>
<dbReference type="EC" id="5.4.99.12" evidence="2"/>
<feature type="non-terminal residue" evidence="2">
    <location>
        <position position="1"/>
    </location>
</feature>
<feature type="compositionally biased region" description="Basic and acidic residues" evidence="1">
    <location>
        <begin position="105"/>
        <end position="121"/>
    </location>
</feature>
<feature type="compositionally biased region" description="Basic residues" evidence="1">
    <location>
        <begin position="265"/>
        <end position="296"/>
    </location>
</feature>
<feature type="region of interest" description="Disordered" evidence="1">
    <location>
        <begin position="1"/>
        <end position="296"/>
    </location>
</feature>
<feature type="compositionally biased region" description="Basic and acidic residues" evidence="1">
    <location>
        <begin position="233"/>
        <end position="248"/>
    </location>
</feature>
<feature type="compositionally biased region" description="Basic and acidic residues" evidence="1">
    <location>
        <begin position="84"/>
        <end position="98"/>
    </location>
</feature>
<feature type="compositionally biased region" description="Basic and acidic residues" evidence="1">
    <location>
        <begin position="183"/>
        <end position="195"/>
    </location>
</feature>
<name>A0A6J4N9N5_9BACT</name>
<dbReference type="EMBL" id="CADCUQ010000131">
    <property type="protein sequence ID" value="CAA9378746.1"/>
    <property type="molecule type" value="Genomic_DNA"/>
</dbReference>
<sequence length="296" mass="30978">AADTAIQAHHCLPRHPLPRLAAAAGDGDVQGADARGGGGHPHGAGRAPAGDGGGVRAPGEPVRFVAHGCGRPRQGAGGPLRHAQRADPARGHAPRGERPAAAGRADPRDRAGPGRVRRDPLDGGETVSVLRLEPARPAGVLQRPGVAPVAVPRRAEDGPGGHSLRRHARLRQLRPPGPHARQHRPDRSRLRRELATAEAGHRRRGQRVPVEHGADHGRHAGRGRPRPARARRGAGDDPREGPPRRRADGPAARAVPPVDPDAARAARRGARGRRRTGRAGRRGGCRAARGGRGRGV</sequence>
<evidence type="ECO:0000256" key="1">
    <source>
        <dbReference type="SAM" id="MobiDB-lite"/>
    </source>
</evidence>
<feature type="compositionally biased region" description="Low complexity" evidence="1">
    <location>
        <begin position="18"/>
        <end position="33"/>
    </location>
</feature>
<gene>
    <name evidence="2" type="ORF">AVDCRST_MAG64-473</name>
</gene>
<feature type="compositionally biased region" description="Basic and acidic residues" evidence="1">
    <location>
        <begin position="209"/>
        <end position="218"/>
    </location>
</feature>
<keyword evidence="2" id="KW-0413">Isomerase</keyword>
<accession>A0A6J4N9N5</accession>
<evidence type="ECO:0000313" key="2">
    <source>
        <dbReference type="EMBL" id="CAA9378746.1"/>
    </source>
</evidence>